<protein>
    <recommendedName>
        <fullName evidence="3">SprB repeat-containing protein</fullName>
    </recommendedName>
</protein>
<gene>
    <name evidence="1" type="ORF">WH52_14700</name>
</gene>
<accession>A0A1Y2P8Q2</accession>
<feature type="non-terminal residue" evidence="1">
    <location>
        <position position="210"/>
    </location>
</feature>
<name>A0A1Y2P8Q2_9FLAO</name>
<evidence type="ECO:0008006" key="3">
    <source>
        <dbReference type="Google" id="ProtNLM"/>
    </source>
</evidence>
<dbReference type="AlphaFoldDB" id="A0A1Y2P8Q2"/>
<feature type="non-terminal residue" evidence="1">
    <location>
        <position position="1"/>
    </location>
</feature>
<organism evidence="1 2">
    <name type="scientific">Tenacibaculum holothuriorum</name>
    <dbReference type="NCBI Taxonomy" id="1635173"/>
    <lineage>
        <taxon>Bacteria</taxon>
        <taxon>Pseudomonadati</taxon>
        <taxon>Bacteroidota</taxon>
        <taxon>Flavobacteriia</taxon>
        <taxon>Flavobacteriales</taxon>
        <taxon>Flavobacteriaceae</taxon>
        <taxon>Tenacibaculum</taxon>
    </lineage>
</organism>
<proteinExistence type="predicted"/>
<dbReference type="EMBL" id="LAPZ01000030">
    <property type="protein sequence ID" value="OSY86803.1"/>
    <property type="molecule type" value="Genomic_DNA"/>
</dbReference>
<comment type="caution">
    <text evidence="1">The sequence shown here is derived from an EMBL/GenBank/DDBJ whole genome shotgun (WGS) entry which is preliminary data.</text>
</comment>
<dbReference type="STRING" id="1635173.WH52_14700"/>
<sequence>LDCRTPLTVGGASIDVSYASTTGNITTNVRVQGVSNGYNQLQSGVTSPVSFTALPAGVYTITITNANATIGCELTSTYEVLPTTDYVLDVTKTSDIVCLGDATGAISFDFNSTTAYAGAYTYVVMDDNGTPADFTDDNDITGTITGADGAGTGGTAEVVTAIPASPTGRQYYVSVTMTANPFCAVRSGFFTIDAPTVALSVTGATTAISC</sequence>
<dbReference type="RefSeq" id="WP_158091383.1">
    <property type="nucleotide sequence ID" value="NZ_LAPZ01000030.1"/>
</dbReference>
<keyword evidence="2" id="KW-1185">Reference proteome</keyword>
<dbReference type="Proteomes" id="UP000194221">
    <property type="component" value="Unassembled WGS sequence"/>
</dbReference>
<evidence type="ECO:0000313" key="2">
    <source>
        <dbReference type="Proteomes" id="UP000194221"/>
    </source>
</evidence>
<reference evidence="1 2" key="1">
    <citation type="submission" date="2015-03" db="EMBL/GenBank/DDBJ databases">
        <title>Genome sequence of Tenacibaculum sp. S2-2, isolated from intestinal microbiota of sea cucumber, Apostichopus japonicas.</title>
        <authorList>
            <person name="Shao Z."/>
            <person name="Wang L."/>
            <person name="Li X."/>
        </authorList>
    </citation>
    <scope>NUCLEOTIDE SEQUENCE [LARGE SCALE GENOMIC DNA]</scope>
    <source>
        <strain evidence="1 2">S2-2</strain>
    </source>
</reference>
<dbReference type="InParanoid" id="A0A1Y2P8Q2"/>
<dbReference type="OrthoDB" id="599464at2"/>
<evidence type="ECO:0000313" key="1">
    <source>
        <dbReference type="EMBL" id="OSY86803.1"/>
    </source>
</evidence>